<dbReference type="EMBL" id="BARU01028738">
    <property type="protein sequence ID" value="GAH74017.1"/>
    <property type="molecule type" value="Genomic_DNA"/>
</dbReference>
<proteinExistence type="predicted"/>
<dbReference type="AlphaFoldDB" id="X1HX49"/>
<name>X1HX49_9ZZZZ</name>
<reference evidence="1" key="1">
    <citation type="journal article" date="2014" name="Front. Microbiol.">
        <title>High frequency of phylogenetically diverse reductive dehalogenase-homologous genes in deep subseafloor sedimentary metagenomes.</title>
        <authorList>
            <person name="Kawai M."/>
            <person name="Futagami T."/>
            <person name="Toyoda A."/>
            <person name="Takaki Y."/>
            <person name="Nishi S."/>
            <person name="Hori S."/>
            <person name="Arai W."/>
            <person name="Tsubouchi T."/>
            <person name="Morono Y."/>
            <person name="Uchiyama I."/>
            <person name="Ito T."/>
            <person name="Fujiyama A."/>
            <person name="Inagaki F."/>
            <person name="Takami H."/>
        </authorList>
    </citation>
    <scope>NUCLEOTIDE SEQUENCE</scope>
    <source>
        <strain evidence="1">Expedition CK06-06</strain>
    </source>
</reference>
<gene>
    <name evidence="1" type="ORF">S03H2_45827</name>
</gene>
<accession>X1HX49</accession>
<organism evidence="1">
    <name type="scientific">marine sediment metagenome</name>
    <dbReference type="NCBI Taxonomy" id="412755"/>
    <lineage>
        <taxon>unclassified sequences</taxon>
        <taxon>metagenomes</taxon>
        <taxon>ecological metagenomes</taxon>
    </lineage>
</organism>
<feature type="non-terminal residue" evidence="1">
    <location>
        <position position="1"/>
    </location>
</feature>
<comment type="caution">
    <text evidence="1">The sequence shown here is derived from an EMBL/GenBank/DDBJ whole genome shotgun (WGS) entry which is preliminary data.</text>
</comment>
<evidence type="ECO:0000313" key="1">
    <source>
        <dbReference type="EMBL" id="GAH74017.1"/>
    </source>
</evidence>
<sequence>LPDKAELLRTYWDIPQRQIETSVVLGLNI</sequence>
<protein>
    <submittedName>
        <fullName evidence="1">Uncharacterized protein</fullName>
    </submittedName>
</protein>